<feature type="region of interest" description="Disordered" evidence="1">
    <location>
        <begin position="1"/>
        <end position="30"/>
    </location>
</feature>
<protein>
    <submittedName>
        <fullName evidence="2">Uncharacterized protein</fullName>
    </submittedName>
</protein>
<sequence>MANKATAEMSRPKQRGAVEANEMQTKDTKALECGRSVSEHVIELIEINIHDWAHGPGHLAARRVPTSVTVRAAPPPAARAVRRGVAGLARPSRVYSAGSRRGGASGTPTTLPRKGHPRHGIGVGGSAERGAVARKKNRTGFWSALASRQAA</sequence>
<dbReference type="EMBL" id="SRLO01000132">
    <property type="protein sequence ID" value="TNN72831.1"/>
    <property type="molecule type" value="Genomic_DNA"/>
</dbReference>
<comment type="caution">
    <text evidence="2">The sequence shown here is derived from an EMBL/GenBank/DDBJ whole genome shotgun (WGS) entry which is preliminary data.</text>
</comment>
<accession>A0A4Z2I4Y2</accession>
<dbReference type="Proteomes" id="UP000314294">
    <property type="component" value="Unassembled WGS sequence"/>
</dbReference>
<keyword evidence="3" id="KW-1185">Reference proteome</keyword>
<proteinExistence type="predicted"/>
<feature type="region of interest" description="Disordered" evidence="1">
    <location>
        <begin position="91"/>
        <end position="135"/>
    </location>
</feature>
<evidence type="ECO:0000313" key="2">
    <source>
        <dbReference type="EMBL" id="TNN72831.1"/>
    </source>
</evidence>
<evidence type="ECO:0000313" key="3">
    <source>
        <dbReference type="Proteomes" id="UP000314294"/>
    </source>
</evidence>
<dbReference type="AlphaFoldDB" id="A0A4Z2I4Y2"/>
<organism evidence="2 3">
    <name type="scientific">Liparis tanakae</name>
    <name type="common">Tanaka's snailfish</name>
    <dbReference type="NCBI Taxonomy" id="230148"/>
    <lineage>
        <taxon>Eukaryota</taxon>
        <taxon>Metazoa</taxon>
        <taxon>Chordata</taxon>
        <taxon>Craniata</taxon>
        <taxon>Vertebrata</taxon>
        <taxon>Euteleostomi</taxon>
        <taxon>Actinopterygii</taxon>
        <taxon>Neopterygii</taxon>
        <taxon>Teleostei</taxon>
        <taxon>Neoteleostei</taxon>
        <taxon>Acanthomorphata</taxon>
        <taxon>Eupercaria</taxon>
        <taxon>Perciformes</taxon>
        <taxon>Cottioidei</taxon>
        <taxon>Cottales</taxon>
        <taxon>Liparidae</taxon>
        <taxon>Liparis</taxon>
    </lineage>
</organism>
<gene>
    <name evidence="2" type="ORF">EYF80_016942</name>
</gene>
<reference evidence="2 3" key="1">
    <citation type="submission" date="2019-03" db="EMBL/GenBank/DDBJ databases">
        <title>First draft genome of Liparis tanakae, snailfish: a comprehensive survey of snailfish specific genes.</title>
        <authorList>
            <person name="Kim W."/>
            <person name="Song I."/>
            <person name="Jeong J.-H."/>
            <person name="Kim D."/>
            <person name="Kim S."/>
            <person name="Ryu S."/>
            <person name="Song J.Y."/>
            <person name="Lee S.K."/>
        </authorList>
    </citation>
    <scope>NUCLEOTIDE SEQUENCE [LARGE SCALE GENOMIC DNA]</scope>
    <source>
        <tissue evidence="2">Muscle</tissue>
    </source>
</reference>
<evidence type="ECO:0000256" key="1">
    <source>
        <dbReference type="SAM" id="MobiDB-lite"/>
    </source>
</evidence>
<name>A0A4Z2I4Y2_9TELE</name>